<keyword evidence="5" id="KW-1000">Mitochondrion outer membrane</keyword>
<evidence type="ECO:0000256" key="9">
    <source>
        <dbReference type="ARBA" id="ARBA00023128"/>
    </source>
</evidence>
<evidence type="ECO:0000313" key="14">
    <source>
        <dbReference type="Proteomes" id="UP000501346"/>
    </source>
</evidence>
<keyword evidence="7" id="KW-1133">Transmembrane helix</keyword>
<evidence type="ECO:0000256" key="2">
    <source>
        <dbReference type="ARBA" id="ARBA00009874"/>
    </source>
</evidence>
<dbReference type="InterPro" id="IPR020951">
    <property type="entry name" value="Tom22_fungi"/>
</dbReference>
<organism evidence="13 14">
    <name type="scientific">Saccharomyces pastorianus</name>
    <name type="common">Lager yeast</name>
    <name type="synonym">Saccharomyces cerevisiae x Saccharomyces eubayanus</name>
    <dbReference type="NCBI Taxonomy" id="27292"/>
    <lineage>
        <taxon>Eukaryota</taxon>
        <taxon>Fungi</taxon>
        <taxon>Dikarya</taxon>
        <taxon>Ascomycota</taxon>
        <taxon>Saccharomycotina</taxon>
        <taxon>Saccharomycetes</taxon>
        <taxon>Saccharomycetales</taxon>
        <taxon>Saccharomycetaceae</taxon>
        <taxon>Saccharomyces</taxon>
    </lineage>
</organism>
<evidence type="ECO:0000256" key="5">
    <source>
        <dbReference type="ARBA" id="ARBA00022787"/>
    </source>
</evidence>
<keyword evidence="14" id="KW-1185">Reference proteome</keyword>
<evidence type="ECO:0000256" key="4">
    <source>
        <dbReference type="ARBA" id="ARBA00022692"/>
    </source>
</evidence>
<evidence type="ECO:0000256" key="7">
    <source>
        <dbReference type="ARBA" id="ARBA00022989"/>
    </source>
</evidence>
<accession>A0A6C1DZE6</accession>
<dbReference type="InterPro" id="IPR005683">
    <property type="entry name" value="Tom22"/>
</dbReference>
<name>A0A6C1DZE6_SACPS</name>
<dbReference type="Pfam" id="PF04281">
    <property type="entry name" value="Tom22"/>
    <property type="match status" value="1"/>
</dbReference>
<sequence length="152" mass="16790">MVELTEIKDDVVQLDEPQFSRNQAIVEEKASATNNDVVDDEDDSDSDFEDEFDENETLLDRIVALKDIVPPGKRQTISNFFGFTSSFVRNAFTKSGNLAWTLTTTALLLGVPLSLSILAEQQLIEMEKTFDLQSDANNILAQGEKDAAATAN</sequence>
<dbReference type="AlphaFoldDB" id="A0A6C1DZE6"/>
<evidence type="ECO:0000256" key="1">
    <source>
        <dbReference type="ARBA" id="ARBA00004572"/>
    </source>
</evidence>
<dbReference type="GO" id="GO:0006886">
    <property type="term" value="P:intracellular protein transport"/>
    <property type="evidence" value="ECO:0007669"/>
    <property type="project" value="InterPro"/>
</dbReference>
<evidence type="ECO:0000256" key="12">
    <source>
        <dbReference type="SAM" id="MobiDB-lite"/>
    </source>
</evidence>
<protein>
    <submittedName>
        <fullName evidence="13">Mitochondrial import receptor protein</fullName>
    </submittedName>
</protein>
<evidence type="ECO:0000256" key="8">
    <source>
        <dbReference type="ARBA" id="ARBA00023010"/>
    </source>
</evidence>
<dbReference type="GO" id="GO:0030150">
    <property type="term" value="P:protein import into mitochondrial matrix"/>
    <property type="evidence" value="ECO:0007669"/>
    <property type="project" value="InterPro"/>
</dbReference>
<gene>
    <name evidence="13" type="primary">TOM22_1</name>
    <name evidence="13" type="ORF">GRS66_004404</name>
</gene>
<keyword evidence="8" id="KW-0811">Translocation</keyword>
<dbReference type="SMR" id="A0A6C1DZE6"/>
<dbReference type="OrthoDB" id="10016939at2759"/>
<evidence type="ECO:0000256" key="6">
    <source>
        <dbReference type="ARBA" id="ARBA00022927"/>
    </source>
</evidence>
<keyword evidence="3" id="KW-0813">Transport</keyword>
<dbReference type="GO" id="GO:0005742">
    <property type="term" value="C:mitochondrial outer membrane translocase complex"/>
    <property type="evidence" value="ECO:0007669"/>
    <property type="project" value="InterPro"/>
</dbReference>
<keyword evidence="9" id="KW-0496">Mitochondrion</keyword>
<feature type="region of interest" description="Disordered" evidence="12">
    <location>
        <begin position="27"/>
        <end position="49"/>
    </location>
</feature>
<dbReference type="EMBL" id="CP048995">
    <property type="protein sequence ID" value="QID82003.1"/>
    <property type="molecule type" value="Genomic_DNA"/>
</dbReference>
<keyword evidence="4" id="KW-0812">Transmembrane</keyword>
<keyword evidence="10" id="KW-0472">Membrane</keyword>
<evidence type="ECO:0000256" key="10">
    <source>
        <dbReference type="ARBA" id="ARBA00023136"/>
    </source>
</evidence>
<dbReference type="PANTHER" id="PTHR12504">
    <property type="entry name" value="MITOCHONDRIAL IMPORT RECEPTOR SUBUNIT TOM22"/>
    <property type="match status" value="1"/>
</dbReference>
<dbReference type="Proteomes" id="UP000501346">
    <property type="component" value="Chromosome ScXIV"/>
</dbReference>
<dbReference type="PANTHER" id="PTHR12504:SF0">
    <property type="entry name" value="MITOCHONDRIAL IMPORT RECEPTOR SUBUNIT TOM22 HOMOLOG"/>
    <property type="match status" value="1"/>
</dbReference>
<dbReference type="NCBIfam" id="TIGR00986">
    <property type="entry name" value="3a0801s05tom22"/>
    <property type="match status" value="1"/>
</dbReference>
<dbReference type="CDD" id="cd22884">
    <property type="entry name" value="TOM22"/>
    <property type="match status" value="1"/>
</dbReference>
<evidence type="ECO:0000313" key="13">
    <source>
        <dbReference type="EMBL" id="QID82003.1"/>
    </source>
</evidence>
<evidence type="ECO:0000256" key="11">
    <source>
        <dbReference type="ARBA" id="ARBA00023170"/>
    </source>
</evidence>
<comment type="similarity">
    <text evidence="2">Belongs to the Tom22 family.</text>
</comment>
<proteinExistence type="inferred from homology"/>
<keyword evidence="6" id="KW-0653">Protein transport</keyword>
<evidence type="ECO:0000256" key="3">
    <source>
        <dbReference type="ARBA" id="ARBA00022448"/>
    </source>
</evidence>
<feature type="compositionally biased region" description="Acidic residues" evidence="12">
    <location>
        <begin position="37"/>
        <end position="49"/>
    </location>
</feature>
<reference evidence="13 14" key="1">
    <citation type="journal article" date="2019" name="BMC Genomics">
        <title>Chromosome level assembly and comparative genome analysis confirm lager-brewing yeasts originated from a single hybridization.</title>
        <authorList>
            <person name="Salazar A.N."/>
            <person name="Gorter de Vries A.R."/>
            <person name="van den Broek M."/>
            <person name="Brouwers N."/>
            <person name="de la Torre Cortes P."/>
            <person name="Kuijpers N.G.A."/>
            <person name="Daran J.G."/>
            <person name="Abeel T."/>
        </authorList>
    </citation>
    <scope>NUCLEOTIDE SEQUENCE [LARGE SCALE GENOMIC DNA]</scope>
    <source>
        <strain evidence="13 14">CBS 1483</strain>
    </source>
</reference>
<keyword evidence="11 13" id="KW-0675">Receptor</keyword>
<comment type="subcellular location">
    <subcellularLocation>
        <location evidence="1">Mitochondrion outer membrane</location>
        <topology evidence="1">Single-pass membrane protein</topology>
    </subcellularLocation>
</comment>